<keyword evidence="2" id="KW-1185">Reference proteome</keyword>
<evidence type="ECO:0000313" key="2">
    <source>
        <dbReference type="Proteomes" id="UP000474024"/>
    </source>
</evidence>
<comment type="caution">
    <text evidence="1">The sequence shown here is derived from an EMBL/GenBank/DDBJ whole genome shotgun (WGS) entry which is preliminary data.</text>
</comment>
<organism evidence="1 2">
    <name type="scientific">Roseburia porci</name>
    <dbReference type="NCBI Taxonomy" id="2605790"/>
    <lineage>
        <taxon>Bacteria</taxon>
        <taxon>Bacillati</taxon>
        <taxon>Bacillota</taxon>
        <taxon>Clostridia</taxon>
        <taxon>Lachnospirales</taxon>
        <taxon>Lachnospiraceae</taxon>
        <taxon>Roseburia</taxon>
    </lineage>
</organism>
<dbReference type="Proteomes" id="UP000474024">
    <property type="component" value="Unassembled WGS sequence"/>
</dbReference>
<accession>A0A6L5YQK4</accession>
<dbReference type="EMBL" id="VUNI01000009">
    <property type="protein sequence ID" value="MST74764.1"/>
    <property type="molecule type" value="Genomic_DNA"/>
</dbReference>
<dbReference type="AlphaFoldDB" id="A0A6L5YQK4"/>
<sequence length="456" mass="53589">MAAEDDLAEHIVMCFKERTRGIPVEVAKWAKMGADYGIYYMLAKYLEACTVLEDYKEVLEYVGKYRTMNQREADYYEGNARVHLGYLEEGEKLLKPLCEGEDFIAWKALEPLAVSYIGEKENFKAARCCARRIYLYPDWNESYDRTALGLFLMLGAGNPEWLAFLMKKLTLISFDENSEEIGLLREQGYDYDFTKREIIGDGSVLRNFMILKAKNYDFAVLGDRLEDAVYKTEKMIQQGKGDYWIYKKAFYLRERKIFASKQTVQGDLADQKLALQWLEKTLELMPLQEERRPFEIFREKVIEDIQKLETFCRQEEQDPYTAYQGLMEYYKNASFILGQDAVPFMTDDKRAYYKEKLQQLEETCTKQKPVESMTKAQKMEYVIQLIGSTIIPNEEFKCMSREQLVTRLKQDIQSLHEAERVILSDAYLLRTTDTDEILNLRNEKITQLHIVCEEIK</sequence>
<reference evidence="1 2" key="1">
    <citation type="submission" date="2019-08" db="EMBL/GenBank/DDBJ databases">
        <title>In-depth cultivation of the pig gut microbiome towards novel bacterial diversity and tailored functional studies.</title>
        <authorList>
            <person name="Wylensek D."/>
            <person name="Hitch T.C.A."/>
            <person name="Clavel T."/>
        </authorList>
    </citation>
    <scope>NUCLEOTIDE SEQUENCE [LARGE SCALE GENOMIC DNA]</scope>
    <source>
        <strain evidence="1 2">MUC/MUC-530-WT-4D</strain>
    </source>
</reference>
<gene>
    <name evidence="1" type="ORF">FYJ75_06880</name>
</gene>
<protein>
    <submittedName>
        <fullName evidence="1">Uncharacterized protein</fullName>
    </submittedName>
</protein>
<proteinExistence type="predicted"/>
<evidence type="ECO:0000313" key="1">
    <source>
        <dbReference type="EMBL" id="MST74764.1"/>
    </source>
</evidence>
<name>A0A6L5YQK4_9FIRM</name>